<evidence type="ECO:0000313" key="6">
    <source>
        <dbReference type="Proteomes" id="UP000636800"/>
    </source>
</evidence>
<dbReference type="PANTHER" id="PTHR46621:SF1">
    <property type="entry name" value="SNRNA-ACTIVATING PROTEIN COMPLEX SUBUNIT 4"/>
    <property type="match status" value="1"/>
</dbReference>
<keyword evidence="2" id="KW-0238">DNA-binding</keyword>
<keyword evidence="4" id="KW-0539">Nucleus</keyword>
<keyword evidence="3" id="KW-0804">Transcription</keyword>
<keyword evidence="1" id="KW-0805">Transcription regulation</keyword>
<dbReference type="Proteomes" id="UP000636800">
    <property type="component" value="Chromosome 1"/>
</dbReference>
<proteinExistence type="predicted"/>
<dbReference type="InterPro" id="IPR051575">
    <property type="entry name" value="Myb-like_DNA-bd"/>
</dbReference>
<comment type="caution">
    <text evidence="5">The sequence shown here is derived from an EMBL/GenBank/DDBJ whole genome shotgun (WGS) entry which is preliminary data.</text>
</comment>
<reference evidence="5 6" key="1">
    <citation type="journal article" date="2020" name="Nat. Food">
        <title>A phased Vanilla planifolia genome enables genetic improvement of flavour and production.</title>
        <authorList>
            <person name="Hasing T."/>
            <person name="Tang H."/>
            <person name="Brym M."/>
            <person name="Khazi F."/>
            <person name="Huang T."/>
            <person name="Chambers A.H."/>
        </authorList>
    </citation>
    <scope>NUCLEOTIDE SEQUENCE [LARGE SCALE GENOMIC DNA]</scope>
    <source>
        <tissue evidence="5">Leaf</tissue>
    </source>
</reference>
<evidence type="ECO:0000256" key="2">
    <source>
        <dbReference type="ARBA" id="ARBA00023125"/>
    </source>
</evidence>
<evidence type="ECO:0000256" key="1">
    <source>
        <dbReference type="ARBA" id="ARBA00023015"/>
    </source>
</evidence>
<accession>A0A835VDZ1</accession>
<protein>
    <submittedName>
        <fullName evidence="5">Uncharacterized protein</fullName>
    </submittedName>
</protein>
<evidence type="ECO:0000256" key="4">
    <source>
        <dbReference type="ARBA" id="ARBA00023242"/>
    </source>
</evidence>
<gene>
    <name evidence="5" type="ORF">HPP92_001875</name>
</gene>
<dbReference type="PANTHER" id="PTHR46621">
    <property type="entry name" value="SNRNA-ACTIVATING PROTEIN COMPLEX SUBUNIT 4"/>
    <property type="match status" value="1"/>
</dbReference>
<organism evidence="5 6">
    <name type="scientific">Vanilla planifolia</name>
    <name type="common">Vanilla</name>
    <dbReference type="NCBI Taxonomy" id="51239"/>
    <lineage>
        <taxon>Eukaryota</taxon>
        <taxon>Viridiplantae</taxon>
        <taxon>Streptophyta</taxon>
        <taxon>Embryophyta</taxon>
        <taxon>Tracheophyta</taxon>
        <taxon>Spermatophyta</taxon>
        <taxon>Magnoliopsida</taxon>
        <taxon>Liliopsida</taxon>
        <taxon>Asparagales</taxon>
        <taxon>Orchidaceae</taxon>
        <taxon>Vanilloideae</taxon>
        <taxon>Vanilleae</taxon>
        <taxon>Vanilla</taxon>
    </lineage>
</organism>
<dbReference type="GO" id="GO:0019185">
    <property type="term" value="C:snRNA-activating protein complex"/>
    <property type="evidence" value="ECO:0007669"/>
    <property type="project" value="TreeGrafter"/>
</dbReference>
<dbReference type="GO" id="GO:0042795">
    <property type="term" value="P:snRNA transcription by RNA polymerase II"/>
    <property type="evidence" value="ECO:0007669"/>
    <property type="project" value="TreeGrafter"/>
</dbReference>
<name>A0A835VDZ1_VANPL</name>
<evidence type="ECO:0000256" key="3">
    <source>
        <dbReference type="ARBA" id="ARBA00023163"/>
    </source>
</evidence>
<sequence length="156" mass="18226">MERYPVSLRKRQWKNTETDKLEKGIKQQYQEMLFLNSMNFGNDFSGGSIDSIIMSTFGGSDHQVTPKTLRSFLPLVNWDRLASMYLPQRSGPAWHTYSYKELFRDYPRFQKANLLINLAWKQNLQTRIMFEGNHGTNESWAKLIKRSVPSGELSLV</sequence>
<dbReference type="GO" id="GO:0042796">
    <property type="term" value="P:snRNA transcription by RNA polymerase III"/>
    <property type="evidence" value="ECO:0007669"/>
    <property type="project" value="TreeGrafter"/>
</dbReference>
<dbReference type="AlphaFoldDB" id="A0A835VDZ1"/>
<dbReference type="EMBL" id="JADCNL010000001">
    <property type="protein sequence ID" value="KAG0497184.1"/>
    <property type="molecule type" value="Genomic_DNA"/>
</dbReference>
<dbReference type="GO" id="GO:0001006">
    <property type="term" value="F:RNA polymerase III type 3 promoter sequence-specific DNA binding"/>
    <property type="evidence" value="ECO:0007669"/>
    <property type="project" value="TreeGrafter"/>
</dbReference>
<dbReference type="OrthoDB" id="10253554at2759"/>
<dbReference type="GO" id="GO:0000978">
    <property type="term" value="F:RNA polymerase II cis-regulatory region sequence-specific DNA binding"/>
    <property type="evidence" value="ECO:0007669"/>
    <property type="project" value="TreeGrafter"/>
</dbReference>
<evidence type="ECO:0000313" key="5">
    <source>
        <dbReference type="EMBL" id="KAG0497184.1"/>
    </source>
</evidence>
<keyword evidence="6" id="KW-1185">Reference proteome</keyword>